<keyword evidence="6" id="KW-0539">Nucleus</keyword>
<dbReference type="AlphaFoldDB" id="A0A022RDN1"/>
<dbReference type="Pfam" id="PF08429">
    <property type="entry name" value="PLU-1"/>
    <property type="match status" value="1"/>
</dbReference>
<sequence>MFVRGEPKCWYSVPGNEADAFEKVMRNSLPDLFETQPDLLFQLVTMLNPKVLQEKGVPVYSIIQEPGNFVITFPRSYHGGFNLGLNCAEAVNFAPADWLPHGGFGAELYRNYHKVPVLSHEELLCVVAKLLRIYSNEKTWRERLWKNGIIRSSPMTPRVKPDYVGTEEDPTCVICQQLLYLSAVSCNCRPSTYVCLEHWENLCECKRNKLRLLYRHSLAELSGLLVKGHHVTHLQLAEEWILKSCKILELPYSKHAYASAIEEAEQFLWAGSEMDLVREIENNLIQAKNWAKAVKDCFSKVKSWSNSRNCKTERVQMDRINELLNLKTAPCNEPSHLQLKEYQEDANILIQEINTSLSSSEYSVSDLEILYSKVVDLPIYIKESEKLKLKLSAVKVWVDDVRNCISLKAPSLVEEDMLYKLELEMLDLHIQLPEVDLLANLIRQVKSCRSRCNEILKDPICLKEVKLLLNEWEAFTVNIPELKLLKKYYGDTISWISRVDLILMNVHEREDQENVVDELTSIKSDGLLLQIQVDELPRVELELDKAQCRVKAYTVLRSQMSMDFVQQLILEAAKLQIEKEKVFADISQRHVAAVDWEDKAKQVLATSACLSSFEDILRASEHIGIIPPSLLDVKLAVSTAKDWLIKAEPFLFQDSAIMSTSNSCLQVDVLKELVLESKDLKVHLEECSLLENILKKGMEWEQDASCLLQNAEQLRNINIIGEGSTSCLVPNLERQVLLIEAAMEAGISLGLEFNMTLKLQDACSMLKWCIKALSFSTSIPSHEEVEMMLDASSNLPVVFISCALSTALTDGLSWLKKSFEVLDPNSRRQFEISNVEELLALSKRLCISFPTFIGRLQNAIENHNLWIDQVHLFYGLSCEDRSWNMLLQLKEDGISNAFSCGELEKVLYEAEKVEKWNQRCADIIKPLPAEENPLLRALIDLKNSIERSFEVYSNSKLGESTNLCMCCFSSIDDCARLTCSICKDSFHLQCAERSLEDTVLSFCRYCNFINSSKLPRSGSGFLRTGRKHLTLDKLTFLLSESSDLFLWTDERRILSQIVEKALACNASLTKLVNFSLAYVSQDLNVVSQKMCIALKAMDVGRIGDDEGNRLFELALGRHSWKIKAKKLLGSGEKPTLQQIQHHLKEGLAMNTPPEDYFAQKLTVLRNTGLQWADTAKKVSGDGGVLGLDRVFELISEGESLPVSCAKEIKLLRDRSMLYCICRRPYDQKAMIACDKCDEWYHFDCIKISSAPKVYICPACNPGFEENTSAPARATHE</sequence>
<evidence type="ECO:0000256" key="6">
    <source>
        <dbReference type="ARBA" id="ARBA00023242"/>
    </source>
</evidence>
<dbReference type="InterPro" id="IPR013637">
    <property type="entry name" value="Lys_sp_deMease-like_dom"/>
</dbReference>
<protein>
    <recommendedName>
        <fullName evidence="7">JmjC domain-containing protein</fullName>
    </recommendedName>
</protein>
<keyword evidence="2" id="KW-0479">Metal-binding</keyword>
<evidence type="ECO:0000259" key="7">
    <source>
        <dbReference type="PROSITE" id="PS51184"/>
    </source>
</evidence>
<dbReference type="SMART" id="SM00249">
    <property type="entry name" value="PHD"/>
    <property type="match status" value="2"/>
</dbReference>
<proteinExistence type="predicted"/>
<dbReference type="Pfam" id="PF00628">
    <property type="entry name" value="PHD"/>
    <property type="match status" value="1"/>
</dbReference>
<reference evidence="8 9" key="1">
    <citation type="journal article" date="2013" name="Proc. Natl. Acad. Sci. U.S.A.">
        <title>Fine-scale variation in meiotic recombination in Mimulus inferred from population shotgun sequencing.</title>
        <authorList>
            <person name="Hellsten U."/>
            <person name="Wright K.M."/>
            <person name="Jenkins J."/>
            <person name="Shu S."/>
            <person name="Yuan Y."/>
            <person name="Wessler S.R."/>
            <person name="Schmutz J."/>
            <person name="Willis J.H."/>
            <person name="Rokhsar D.S."/>
        </authorList>
    </citation>
    <scope>NUCLEOTIDE SEQUENCE [LARGE SCALE GENOMIC DNA]</scope>
    <source>
        <strain evidence="9">cv. DUN x IM62</strain>
    </source>
</reference>
<dbReference type="InterPro" id="IPR019787">
    <property type="entry name" value="Znf_PHD-finger"/>
</dbReference>
<evidence type="ECO:0000313" key="9">
    <source>
        <dbReference type="Proteomes" id="UP000030748"/>
    </source>
</evidence>
<dbReference type="SUPFAM" id="SSF57903">
    <property type="entry name" value="FYVE/PHD zinc finger"/>
    <property type="match status" value="1"/>
</dbReference>
<dbReference type="STRING" id="4155.A0A022RDN1"/>
<gene>
    <name evidence="8" type="ORF">MIMGU_mgv1a0002532mg</name>
</gene>
<organism evidence="8 9">
    <name type="scientific">Erythranthe guttata</name>
    <name type="common">Yellow monkey flower</name>
    <name type="synonym">Mimulus guttatus</name>
    <dbReference type="NCBI Taxonomy" id="4155"/>
    <lineage>
        <taxon>Eukaryota</taxon>
        <taxon>Viridiplantae</taxon>
        <taxon>Streptophyta</taxon>
        <taxon>Embryophyta</taxon>
        <taxon>Tracheophyta</taxon>
        <taxon>Spermatophyta</taxon>
        <taxon>Magnoliopsida</taxon>
        <taxon>eudicotyledons</taxon>
        <taxon>Gunneridae</taxon>
        <taxon>Pentapetalae</taxon>
        <taxon>asterids</taxon>
        <taxon>lamiids</taxon>
        <taxon>Lamiales</taxon>
        <taxon>Phrymaceae</taxon>
        <taxon>Erythranthe</taxon>
    </lineage>
</organism>
<evidence type="ECO:0000256" key="3">
    <source>
        <dbReference type="ARBA" id="ARBA00022737"/>
    </source>
</evidence>
<dbReference type="Pfam" id="PF02373">
    <property type="entry name" value="JmjC"/>
    <property type="match status" value="1"/>
</dbReference>
<dbReference type="PROSITE" id="PS51184">
    <property type="entry name" value="JMJC"/>
    <property type="match status" value="1"/>
</dbReference>
<dbReference type="InterPro" id="IPR001965">
    <property type="entry name" value="Znf_PHD"/>
</dbReference>
<dbReference type="SMART" id="SM00558">
    <property type="entry name" value="JmjC"/>
    <property type="match status" value="1"/>
</dbReference>
<evidence type="ECO:0000256" key="2">
    <source>
        <dbReference type="ARBA" id="ARBA00022723"/>
    </source>
</evidence>
<evidence type="ECO:0000313" key="8">
    <source>
        <dbReference type="EMBL" id="EYU38351.1"/>
    </source>
</evidence>
<dbReference type="GO" id="GO:0005634">
    <property type="term" value="C:nucleus"/>
    <property type="evidence" value="ECO:0007669"/>
    <property type="project" value="UniProtKB-SubCell"/>
</dbReference>
<name>A0A022RDN1_ERYGU</name>
<comment type="subcellular location">
    <subcellularLocation>
        <location evidence="1">Nucleus</location>
    </subcellularLocation>
</comment>
<evidence type="ECO:0000256" key="1">
    <source>
        <dbReference type="ARBA" id="ARBA00004123"/>
    </source>
</evidence>
<dbReference type="SUPFAM" id="SSF51197">
    <property type="entry name" value="Clavaminate synthase-like"/>
    <property type="match status" value="1"/>
</dbReference>
<keyword evidence="9" id="KW-1185">Reference proteome</keyword>
<dbReference type="eggNOG" id="KOG1246">
    <property type="taxonomic scope" value="Eukaryota"/>
</dbReference>
<dbReference type="EMBL" id="KI630481">
    <property type="protein sequence ID" value="EYU38351.1"/>
    <property type="molecule type" value="Genomic_DNA"/>
</dbReference>
<dbReference type="GO" id="GO:0008270">
    <property type="term" value="F:zinc ion binding"/>
    <property type="evidence" value="ECO:0007669"/>
    <property type="project" value="UniProtKB-KW"/>
</dbReference>
<evidence type="ECO:0000256" key="5">
    <source>
        <dbReference type="ARBA" id="ARBA00022833"/>
    </source>
</evidence>
<keyword evidence="4" id="KW-0863">Zinc-finger</keyword>
<keyword evidence="3" id="KW-0677">Repeat</keyword>
<accession>A0A022RDN1</accession>
<keyword evidence="5" id="KW-0862">Zinc</keyword>
<dbReference type="Gene3D" id="2.60.120.650">
    <property type="entry name" value="Cupin"/>
    <property type="match status" value="1"/>
</dbReference>
<evidence type="ECO:0000256" key="4">
    <source>
        <dbReference type="ARBA" id="ARBA00022771"/>
    </source>
</evidence>
<dbReference type="Proteomes" id="UP000030748">
    <property type="component" value="Unassembled WGS sequence"/>
</dbReference>
<dbReference type="PANTHER" id="PTHR10694">
    <property type="entry name" value="LYSINE-SPECIFIC DEMETHYLASE"/>
    <property type="match status" value="1"/>
</dbReference>
<dbReference type="InterPro" id="IPR003347">
    <property type="entry name" value="JmjC_dom"/>
</dbReference>
<dbReference type="PROSITE" id="PS01359">
    <property type="entry name" value="ZF_PHD_1"/>
    <property type="match status" value="1"/>
</dbReference>
<feature type="domain" description="JmjC" evidence="7">
    <location>
        <begin position="1"/>
        <end position="110"/>
    </location>
</feature>
<dbReference type="InterPro" id="IPR004198">
    <property type="entry name" value="Znf_C5HC2"/>
</dbReference>
<feature type="non-terminal residue" evidence="8">
    <location>
        <position position="1276"/>
    </location>
</feature>
<dbReference type="Gene3D" id="3.30.40.10">
    <property type="entry name" value="Zinc/RING finger domain, C3HC4 (zinc finger)"/>
    <property type="match status" value="1"/>
</dbReference>
<dbReference type="Pfam" id="PF02928">
    <property type="entry name" value="zf-C5HC2"/>
    <property type="match status" value="1"/>
</dbReference>
<dbReference type="InterPro" id="IPR013083">
    <property type="entry name" value="Znf_RING/FYVE/PHD"/>
</dbReference>
<dbReference type="InterPro" id="IPR019786">
    <property type="entry name" value="Zinc_finger_PHD-type_CS"/>
</dbReference>
<dbReference type="PANTHER" id="PTHR10694:SF133">
    <property type="entry name" value="LYSINE-SPECIFIC DEMETHYLASE JMJ17"/>
    <property type="match status" value="1"/>
</dbReference>
<dbReference type="GO" id="GO:0010468">
    <property type="term" value="P:regulation of gene expression"/>
    <property type="evidence" value="ECO:0007669"/>
    <property type="project" value="UniProtKB-ARBA"/>
</dbReference>
<dbReference type="InterPro" id="IPR011011">
    <property type="entry name" value="Znf_FYVE_PHD"/>
</dbReference>